<name>A0ABR3EK50_9AGAR</name>
<proteinExistence type="predicted"/>
<comment type="caution">
    <text evidence="2">The sequence shown here is derived from an EMBL/GenBank/DDBJ whole genome shotgun (WGS) entry which is preliminary data.</text>
</comment>
<feature type="compositionally biased region" description="Low complexity" evidence="1">
    <location>
        <begin position="18"/>
        <end position="27"/>
    </location>
</feature>
<gene>
    <name evidence="2" type="ORF">V5O48_018795</name>
</gene>
<dbReference type="Proteomes" id="UP001465976">
    <property type="component" value="Unassembled WGS sequence"/>
</dbReference>
<organism evidence="2 3">
    <name type="scientific">Marasmius crinis-equi</name>
    <dbReference type="NCBI Taxonomy" id="585013"/>
    <lineage>
        <taxon>Eukaryota</taxon>
        <taxon>Fungi</taxon>
        <taxon>Dikarya</taxon>
        <taxon>Basidiomycota</taxon>
        <taxon>Agaricomycotina</taxon>
        <taxon>Agaricomycetes</taxon>
        <taxon>Agaricomycetidae</taxon>
        <taxon>Agaricales</taxon>
        <taxon>Marasmiineae</taxon>
        <taxon>Marasmiaceae</taxon>
        <taxon>Marasmius</taxon>
    </lineage>
</organism>
<feature type="region of interest" description="Disordered" evidence="1">
    <location>
        <begin position="78"/>
        <end position="129"/>
    </location>
</feature>
<keyword evidence="3" id="KW-1185">Reference proteome</keyword>
<sequence>MARSRLPKHAQNILQDTSPSPSLSYSFSRKRTARGGEKQPLNSFIFVADGQTVSQDPNLPVRFGQVAFREFPLQTAISQPSVSSRRSDTEEVALATGEGEADPTAPSDLCFEPPEIPSANTRKRSAQMA</sequence>
<evidence type="ECO:0000313" key="2">
    <source>
        <dbReference type="EMBL" id="KAL0563277.1"/>
    </source>
</evidence>
<evidence type="ECO:0000313" key="3">
    <source>
        <dbReference type="Proteomes" id="UP001465976"/>
    </source>
</evidence>
<evidence type="ECO:0000256" key="1">
    <source>
        <dbReference type="SAM" id="MobiDB-lite"/>
    </source>
</evidence>
<feature type="region of interest" description="Disordered" evidence="1">
    <location>
        <begin position="1"/>
        <end position="39"/>
    </location>
</feature>
<accession>A0ABR3EK50</accession>
<reference evidence="2 3" key="1">
    <citation type="submission" date="2024-02" db="EMBL/GenBank/DDBJ databases">
        <title>A draft genome for the cacao thread blight pathogen Marasmius crinis-equi.</title>
        <authorList>
            <person name="Cohen S.P."/>
            <person name="Baruah I.K."/>
            <person name="Amoako-Attah I."/>
            <person name="Bukari Y."/>
            <person name="Meinhardt L.W."/>
            <person name="Bailey B.A."/>
        </authorList>
    </citation>
    <scope>NUCLEOTIDE SEQUENCE [LARGE SCALE GENOMIC DNA]</scope>
    <source>
        <strain evidence="2 3">GH-76</strain>
    </source>
</reference>
<protein>
    <submittedName>
        <fullName evidence="2">Uncharacterized protein</fullName>
    </submittedName>
</protein>
<dbReference type="EMBL" id="JBAHYK010003707">
    <property type="protein sequence ID" value="KAL0563277.1"/>
    <property type="molecule type" value="Genomic_DNA"/>
</dbReference>